<reference evidence="11" key="1">
    <citation type="submission" date="2025-08" db="UniProtKB">
        <authorList>
            <consortium name="RefSeq"/>
        </authorList>
    </citation>
    <scope>IDENTIFICATION</scope>
</reference>
<evidence type="ECO:0000256" key="2">
    <source>
        <dbReference type="ARBA" id="ARBA00022989"/>
    </source>
</evidence>
<feature type="transmembrane region" description="Helical" evidence="9">
    <location>
        <begin position="157"/>
        <end position="176"/>
    </location>
</feature>
<gene>
    <name evidence="11" type="primary">LOC100645728</name>
</gene>
<dbReference type="PANTHER" id="PTHR12883">
    <property type="entry name" value="ADIPOCYTE-SPECIFIC PROTEIN 4-RELATED"/>
    <property type="match status" value="1"/>
</dbReference>
<dbReference type="AlphaFoldDB" id="A0A9C6SRS9"/>
<evidence type="ECO:0000256" key="6">
    <source>
        <dbReference type="ARBA" id="ARBA00034875"/>
    </source>
</evidence>
<dbReference type="RefSeq" id="XP_048267307.1">
    <property type="nucleotide sequence ID" value="XM_048411350.1"/>
</dbReference>
<evidence type="ECO:0000256" key="5">
    <source>
        <dbReference type="ARBA" id="ARBA00034746"/>
    </source>
</evidence>
<dbReference type="OrthoDB" id="10039147at2759"/>
<dbReference type="InterPro" id="IPR012879">
    <property type="entry name" value="CCDC47"/>
</dbReference>
<sequence length="500" mass="57764">MRSKTINIKVKIRKTKNHRRRKQTRSQILLNHKMKLWLVVVHIILVATNIWVTAHFHEELPKDNEFAEFEDFEEDRPAQTINDHNIEHLKESNNNQDFDEEDVLIVDGDSEFDHFQDEEEFEGLDAAGGNAGPKSDEPSTLTITKIPIHLGPRWDSFYLEILMIIGLLVYFINYVAGRFKNAHIAEVWLMEHKQLLLDNFSLVGDTGKSSKDMSESCLVKESQSHYSLYCSGRVGCDSMLIELKLIKRQDLVAVLAQLVKPQNDQAHIRVELAKDETDSFVLAIATKRTAMHLVRDMADINVYCPEKRSGEKFGLPSGFYVMSEIAEAASAILDTRVLQTFSKFAPYIDYIHISDQFSGPKQQEDTSQLTMPEVKRVLLVGINISIKGRTTNAEGQEKLKLLLQLTFYLLDKLRRFKLSKEGKSKADKNRLRVEEAFLKTTHAARAEAAAHRREERRRAEKERILQEEDPDKQRKWEEKEQRRLAKRRAPKMKQLKVKAL</sequence>
<evidence type="ECO:0000256" key="1">
    <source>
        <dbReference type="ARBA" id="ARBA00022692"/>
    </source>
</evidence>
<keyword evidence="2 9" id="KW-1133">Transmembrane helix</keyword>
<protein>
    <recommendedName>
        <fullName evidence="6">PAT complex subunit CCDC47</fullName>
    </recommendedName>
    <alternativeName>
        <fullName evidence="7">Coiled-coil domain-containing protein 47</fullName>
    </alternativeName>
</protein>
<keyword evidence="3 9" id="KW-0472">Membrane</keyword>
<evidence type="ECO:0000256" key="3">
    <source>
        <dbReference type="ARBA" id="ARBA00023136"/>
    </source>
</evidence>
<keyword evidence="10" id="KW-1185">Reference proteome</keyword>
<evidence type="ECO:0000256" key="7">
    <source>
        <dbReference type="ARBA" id="ARBA00034902"/>
    </source>
</evidence>
<feature type="compositionally biased region" description="Basic residues" evidence="8">
    <location>
        <begin position="484"/>
        <end position="500"/>
    </location>
</feature>
<evidence type="ECO:0000313" key="11">
    <source>
        <dbReference type="RefSeq" id="XP_048267307.1"/>
    </source>
</evidence>
<name>A0A9C6SRS9_BOMTE</name>
<evidence type="ECO:0000256" key="8">
    <source>
        <dbReference type="SAM" id="MobiDB-lite"/>
    </source>
</evidence>
<dbReference type="Proteomes" id="UP000835206">
    <property type="component" value="Chromosome 13"/>
</dbReference>
<accession>A0A9C6SRS9</accession>
<dbReference type="GO" id="GO:0032469">
    <property type="term" value="P:endoplasmic reticulum calcium ion homeostasis"/>
    <property type="evidence" value="ECO:0007669"/>
    <property type="project" value="InterPro"/>
</dbReference>
<dbReference type="GO" id="GO:0005509">
    <property type="term" value="F:calcium ion binding"/>
    <property type="evidence" value="ECO:0007669"/>
    <property type="project" value="InterPro"/>
</dbReference>
<feature type="transmembrane region" description="Helical" evidence="9">
    <location>
        <begin position="36"/>
        <end position="56"/>
    </location>
</feature>
<feature type="region of interest" description="Disordered" evidence="8">
    <location>
        <begin position="445"/>
        <end position="500"/>
    </location>
</feature>
<evidence type="ECO:0000256" key="4">
    <source>
        <dbReference type="ARBA" id="ARBA00034697"/>
    </source>
</evidence>
<comment type="subcellular location">
    <subcellularLocation>
        <location evidence="4">Rough endoplasmic reticulum membrane</location>
        <topology evidence="4">Single-pass type I membrane protein</topology>
    </subcellularLocation>
</comment>
<feature type="compositionally biased region" description="Basic and acidic residues" evidence="8">
    <location>
        <begin position="445"/>
        <end position="483"/>
    </location>
</feature>
<dbReference type="PANTHER" id="PTHR12883:SF0">
    <property type="entry name" value="PAT COMPLEX SUBUNIT CCDC47"/>
    <property type="match status" value="1"/>
</dbReference>
<dbReference type="GeneID" id="100645728"/>
<comment type="similarity">
    <text evidence="5">Belongs to the CCDC47 family.</text>
</comment>
<dbReference type="GO" id="GO:0030867">
    <property type="term" value="C:rough endoplasmic reticulum membrane"/>
    <property type="evidence" value="ECO:0007669"/>
    <property type="project" value="UniProtKB-SubCell"/>
</dbReference>
<evidence type="ECO:0000256" key="9">
    <source>
        <dbReference type="SAM" id="Phobius"/>
    </source>
</evidence>
<proteinExistence type="inferred from homology"/>
<keyword evidence="1 9" id="KW-0812">Transmembrane</keyword>
<evidence type="ECO:0000313" key="10">
    <source>
        <dbReference type="Proteomes" id="UP000835206"/>
    </source>
</evidence>
<dbReference type="Pfam" id="PF07946">
    <property type="entry name" value="CCDC47"/>
    <property type="match status" value="1"/>
</dbReference>
<organism evidence="10 11">
    <name type="scientific">Bombus terrestris</name>
    <name type="common">Buff-tailed bumblebee</name>
    <name type="synonym">Apis terrestris</name>
    <dbReference type="NCBI Taxonomy" id="30195"/>
    <lineage>
        <taxon>Eukaryota</taxon>
        <taxon>Metazoa</taxon>
        <taxon>Ecdysozoa</taxon>
        <taxon>Arthropoda</taxon>
        <taxon>Hexapoda</taxon>
        <taxon>Insecta</taxon>
        <taxon>Pterygota</taxon>
        <taxon>Neoptera</taxon>
        <taxon>Endopterygota</taxon>
        <taxon>Hymenoptera</taxon>
        <taxon>Apocrita</taxon>
        <taxon>Aculeata</taxon>
        <taxon>Apoidea</taxon>
        <taxon>Anthophila</taxon>
        <taxon>Apidae</taxon>
        <taxon>Bombus</taxon>
        <taxon>Bombus</taxon>
    </lineage>
</organism>